<dbReference type="Pfam" id="PF02565">
    <property type="entry name" value="RecO_C"/>
    <property type="match status" value="1"/>
</dbReference>
<dbReference type="InterPro" id="IPR022572">
    <property type="entry name" value="DNA_rep/recomb_RecO_N"/>
</dbReference>
<dbReference type="GO" id="GO:0006302">
    <property type="term" value="P:double-strand break repair"/>
    <property type="evidence" value="ECO:0007669"/>
    <property type="project" value="TreeGrafter"/>
</dbReference>
<evidence type="ECO:0000313" key="9">
    <source>
        <dbReference type="EMBL" id="PZX19512.1"/>
    </source>
</evidence>
<dbReference type="HAMAP" id="MF_00201">
    <property type="entry name" value="RecO"/>
    <property type="match status" value="1"/>
</dbReference>
<accession>A0A2W7P7Y1</accession>
<evidence type="ECO:0000256" key="1">
    <source>
        <dbReference type="ARBA" id="ARBA00007452"/>
    </source>
</evidence>
<keyword evidence="10" id="KW-1185">Reference proteome</keyword>
<evidence type="ECO:0000256" key="2">
    <source>
        <dbReference type="ARBA" id="ARBA00021310"/>
    </source>
</evidence>
<evidence type="ECO:0000256" key="6">
    <source>
        <dbReference type="ARBA" id="ARBA00033409"/>
    </source>
</evidence>
<keyword evidence="3 7" id="KW-0227">DNA damage</keyword>
<dbReference type="Proteomes" id="UP000249239">
    <property type="component" value="Unassembled WGS sequence"/>
</dbReference>
<keyword evidence="5 7" id="KW-0234">DNA repair</keyword>
<evidence type="ECO:0000313" key="10">
    <source>
        <dbReference type="Proteomes" id="UP000249239"/>
    </source>
</evidence>
<keyword evidence="4 7" id="KW-0233">DNA recombination</keyword>
<dbReference type="SUPFAM" id="SSF57863">
    <property type="entry name" value="ArfGap/RecO-like zinc finger"/>
    <property type="match status" value="1"/>
</dbReference>
<comment type="similarity">
    <text evidence="1 7">Belongs to the RecO family.</text>
</comment>
<evidence type="ECO:0000256" key="4">
    <source>
        <dbReference type="ARBA" id="ARBA00023172"/>
    </source>
</evidence>
<feature type="domain" description="DNA replication/recombination mediator RecO N-terminal" evidence="8">
    <location>
        <begin position="10"/>
        <end position="87"/>
    </location>
</feature>
<dbReference type="SUPFAM" id="SSF50249">
    <property type="entry name" value="Nucleic acid-binding proteins"/>
    <property type="match status" value="1"/>
</dbReference>
<dbReference type="GO" id="GO:0043590">
    <property type="term" value="C:bacterial nucleoid"/>
    <property type="evidence" value="ECO:0007669"/>
    <property type="project" value="TreeGrafter"/>
</dbReference>
<evidence type="ECO:0000256" key="3">
    <source>
        <dbReference type="ARBA" id="ARBA00022763"/>
    </source>
</evidence>
<protein>
    <recommendedName>
        <fullName evidence="2 7">DNA repair protein RecO</fullName>
    </recommendedName>
    <alternativeName>
        <fullName evidence="6 7">Recombination protein O</fullName>
    </alternativeName>
</protein>
<dbReference type="InterPro" id="IPR012340">
    <property type="entry name" value="NA-bd_OB-fold"/>
</dbReference>
<dbReference type="InterPro" id="IPR037278">
    <property type="entry name" value="ARFGAP/RecO"/>
</dbReference>
<dbReference type="AlphaFoldDB" id="A0A2W7P7Y1"/>
<dbReference type="PANTHER" id="PTHR33991">
    <property type="entry name" value="DNA REPAIR PROTEIN RECO"/>
    <property type="match status" value="1"/>
</dbReference>
<dbReference type="NCBIfam" id="TIGR00613">
    <property type="entry name" value="reco"/>
    <property type="match status" value="1"/>
</dbReference>
<dbReference type="Pfam" id="PF11967">
    <property type="entry name" value="RecO_N"/>
    <property type="match status" value="1"/>
</dbReference>
<dbReference type="EMBL" id="QKZK01000004">
    <property type="protein sequence ID" value="PZX19512.1"/>
    <property type="molecule type" value="Genomic_DNA"/>
</dbReference>
<organism evidence="9 10">
    <name type="scientific">Breznakibacter xylanolyticus</name>
    <dbReference type="NCBI Taxonomy" id="990"/>
    <lineage>
        <taxon>Bacteria</taxon>
        <taxon>Pseudomonadati</taxon>
        <taxon>Bacteroidota</taxon>
        <taxon>Bacteroidia</taxon>
        <taxon>Marinilabiliales</taxon>
        <taxon>Marinilabiliaceae</taxon>
        <taxon>Breznakibacter</taxon>
    </lineage>
</organism>
<name>A0A2W7P7Y1_9BACT</name>
<sequence>MQNGLPSIIMIHATNGIVLNHVRYGETSAVVHIYTEHFGQQSYMVNGVRSTRNKGKSVLLQPLTLLSMQVYHKQGKEIQRIKEFEVALPFVSIPFDQTKRSIAFFITEMMRRSLREEEANPSLFGFIEQSVRDLDAMPRSGNYHLTFLAGLTRYLGFYPDLSHYSPDHWFDLENGVFSGHLTPSPQSVPSDLCGLWVNVFEPDSNPSVPVNSEQRNRLAEYMIDFYALHLPGFGRVKSLDILQGIYL</sequence>
<comment type="function">
    <text evidence="7">Involved in DNA repair and RecF pathway recombination.</text>
</comment>
<dbReference type="GO" id="GO:0006310">
    <property type="term" value="P:DNA recombination"/>
    <property type="evidence" value="ECO:0007669"/>
    <property type="project" value="UniProtKB-UniRule"/>
</dbReference>
<evidence type="ECO:0000259" key="8">
    <source>
        <dbReference type="Pfam" id="PF11967"/>
    </source>
</evidence>
<comment type="caution">
    <text evidence="9">The sequence shown here is derived from an EMBL/GenBank/DDBJ whole genome shotgun (WGS) entry which is preliminary data.</text>
</comment>
<dbReference type="Gene3D" id="2.40.50.140">
    <property type="entry name" value="Nucleic acid-binding proteins"/>
    <property type="match status" value="1"/>
</dbReference>
<dbReference type="PANTHER" id="PTHR33991:SF1">
    <property type="entry name" value="DNA REPAIR PROTEIN RECO"/>
    <property type="match status" value="1"/>
</dbReference>
<evidence type="ECO:0000256" key="5">
    <source>
        <dbReference type="ARBA" id="ARBA00023204"/>
    </source>
</evidence>
<dbReference type="InterPro" id="IPR003717">
    <property type="entry name" value="RecO"/>
</dbReference>
<dbReference type="InterPro" id="IPR042242">
    <property type="entry name" value="RecO_C"/>
</dbReference>
<reference evidence="9 10" key="1">
    <citation type="submission" date="2018-06" db="EMBL/GenBank/DDBJ databases">
        <title>Genomic Encyclopedia of Archaeal and Bacterial Type Strains, Phase II (KMG-II): from individual species to whole genera.</title>
        <authorList>
            <person name="Goeker M."/>
        </authorList>
    </citation>
    <scope>NUCLEOTIDE SEQUENCE [LARGE SCALE GENOMIC DNA]</scope>
    <source>
        <strain evidence="9 10">DSM 6779</strain>
    </source>
</reference>
<gene>
    <name evidence="7" type="primary">recO</name>
    <name evidence="9" type="ORF">LX69_00780</name>
</gene>
<proteinExistence type="inferred from homology"/>
<dbReference type="Gene3D" id="1.20.1440.120">
    <property type="entry name" value="Recombination protein O, C-terminal domain"/>
    <property type="match status" value="1"/>
</dbReference>
<evidence type="ECO:0000256" key="7">
    <source>
        <dbReference type="HAMAP-Rule" id="MF_00201"/>
    </source>
</evidence>